<comment type="caution">
    <text evidence="1">The sequence shown here is derived from an EMBL/GenBank/DDBJ whole genome shotgun (WGS) entry which is preliminary data.</text>
</comment>
<name>A0A098S5H5_9BACT</name>
<organism evidence="1 2">
    <name type="scientific">Phaeodactylibacter xiamenensis</name>
    <dbReference type="NCBI Taxonomy" id="1524460"/>
    <lineage>
        <taxon>Bacteria</taxon>
        <taxon>Pseudomonadati</taxon>
        <taxon>Bacteroidota</taxon>
        <taxon>Saprospiria</taxon>
        <taxon>Saprospirales</taxon>
        <taxon>Haliscomenobacteraceae</taxon>
        <taxon>Phaeodactylibacter</taxon>
    </lineage>
</organism>
<accession>A0A098S5H5</accession>
<dbReference type="AlphaFoldDB" id="A0A098S5H5"/>
<keyword evidence="2" id="KW-1185">Reference proteome</keyword>
<reference evidence="1 2" key="1">
    <citation type="journal article" date="2014" name="Int. J. Syst. Evol. Microbiol.">
        <title>Phaeodactylibacter xiamenensis gen. nov., sp. nov., a member of the family Saprospiraceae isolated from the marine alga Phaeodactylum tricornutum.</title>
        <authorList>
            <person name="Chen Z.Jr."/>
            <person name="Lei X."/>
            <person name="Lai Q."/>
            <person name="Li Y."/>
            <person name="Zhang B."/>
            <person name="Zhang J."/>
            <person name="Zhang H."/>
            <person name="Yang L."/>
            <person name="Zheng W."/>
            <person name="Tian Y."/>
            <person name="Yu Z."/>
            <person name="Xu H.Jr."/>
            <person name="Zheng T."/>
        </authorList>
    </citation>
    <scope>NUCLEOTIDE SEQUENCE [LARGE SCALE GENOMIC DNA]</scope>
    <source>
        <strain evidence="1 2">KD52</strain>
    </source>
</reference>
<dbReference type="InterPro" id="IPR027417">
    <property type="entry name" value="P-loop_NTPase"/>
</dbReference>
<evidence type="ECO:0000313" key="2">
    <source>
        <dbReference type="Proteomes" id="UP000029736"/>
    </source>
</evidence>
<dbReference type="EMBL" id="JPOS01000079">
    <property type="protein sequence ID" value="KGE86462.1"/>
    <property type="molecule type" value="Genomic_DNA"/>
</dbReference>
<sequence>MLIGGKGQGKSTLLIDLVEEYLKSFQNTYCKGIYPRAFIHDMSSSRAFRHLPTVEQACQQLGLDLEDPLELLTLKDSSGNPVWKKGALRYVCRKSREIQHMHEMLAAHFRNGMVVFDEWTTYVRANPPDWQIDIVNNHRNYGLEVFYVCHQIMRVPLFFIRGDMIAKIILFKTGERELEYRQFRRYSCAEQLWEAYQRVLKAPATDNWVQYHEIIDV</sequence>
<dbReference type="Proteomes" id="UP000029736">
    <property type="component" value="Unassembled WGS sequence"/>
</dbReference>
<protein>
    <recommendedName>
        <fullName evidence="3">Zona occludens toxin N-terminal domain-containing protein</fullName>
    </recommendedName>
</protein>
<evidence type="ECO:0000313" key="1">
    <source>
        <dbReference type="EMBL" id="KGE86462.1"/>
    </source>
</evidence>
<gene>
    <name evidence="1" type="ORF">IX84_22050</name>
</gene>
<dbReference type="SUPFAM" id="SSF52540">
    <property type="entry name" value="P-loop containing nucleoside triphosphate hydrolases"/>
    <property type="match status" value="1"/>
</dbReference>
<evidence type="ECO:0008006" key="3">
    <source>
        <dbReference type="Google" id="ProtNLM"/>
    </source>
</evidence>
<dbReference type="STRING" id="1524460.IX84_22050"/>
<proteinExistence type="predicted"/>